<organism evidence="2 3">
    <name type="scientific">Trichoderma guizhouense</name>
    <dbReference type="NCBI Taxonomy" id="1491466"/>
    <lineage>
        <taxon>Eukaryota</taxon>
        <taxon>Fungi</taxon>
        <taxon>Dikarya</taxon>
        <taxon>Ascomycota</taxon>
        <taxon>Pezizomycotina</taxon>
        <taxon>Sordariomycetes</taxon>
        <taxon>Hypocreomycetidae</taxon>
        <taxon>Hypocreales</taxon>
        <taxon>Hypocreaceae</taxon>
        <taxon>Trichoderma</taxon>
    </lineage>
</organism>
<dbReference type="Proteomes" id="UP000191004">
    <property type="component" value="Unassembled WGS sequence"/>
</dbReference>
<gene>
    <name evidence="2" type="ORF">A0O28_0026090</name>
</gene>
<evidence type="ECO:0000313" key="3">
    <source>
        <dbReference type="Proteomes" id="UP000191004"/>
    </source>
</evidence>
<evidence type="ECO:0000313" key="2">
    <source>
        <dbReference type="EMBL" id="OPB44291.1"/>
    </source>
</evidence>
<name>A0A1T3CT67_9HYPO</name>
<feature type="region of interest" description="Disordered" evidence="1">
    <location>
        <begin position="664"/>
        <end position="691"/>
    </location>
</feature>
<comment type="caution">
    <text evidence="2">The sequence shown here is derived from an EMBL/GenBank/DDBJ whole genome shotgun (WGS) entry which is preliminary data.</text>
</comment>
<accession>A0A1T3CT67</accession>
<sequence length="717" mass="82662">MDFDDDDFRCTVTQYGMKESRQRLSDGKFHPEVTTKTVAQLENDTIRPAFKAAASRPKTVTAVIETSSSTPPEIVPVVGHLYLGPKIMEDVFRDGHKTAMRLSLTSSKMFKLVGDNINRWDFCAMAYVVEVPSSVMIVEVPQHTIGDILEAQKKYKLRLDSPEWKETRQRLESLQDFDGYKLRSIEMEQVFFQWARIWRAECLRVAGPYWATDDQEIDPLTTDRAKEWWKDDVNGINVMGSLEPLEKMWSANQFEGTKDKLHKMPISLAMESLFKLMAELHRARSHIEVLHLHKVPLLDRRMLAIILRGLPNVTMVGVYNCPLIHFGDVIPILDLIHDINNDRRKKNMPKIKAFDFFPHFNQGTPYAHENAATYGISWGPIEMDIAQRGFYAIILKAVLKSKGLGLDLLFSKDHAFMDYLAKVPNIPLGVYSFLDAVYRYIEVDRWAWDRGDIKLQAIYDMLKPVRVAVEKQKHVAHDWPKYYLKEMATTSGFFCCCSCGYQTFMEFFPAYSKNQLQPHKRACCACRLQIRLDAETDHLKAQKKGLLDKLCPDWEPKAFNQDAPLFRGGVGLIRLHSTETVRHMPDIVFAEGVDGDFGWTPYWQRLMRDAKLPHDSLVKLPRLEDVALDEATRRRWLDVIASAVREDVHRLGILELRKTFPTGSKRKGIPAYGPTREDGGAPDDLDEIQPPIPDERRYFFDYSTALKKARELLKEDW</sequence>
<dbReference type="AlphaFoldDB" id="A0A1T3CT67"/>
<keyword evidence="3" id="KW-1185">Reference proteome</keyword>
<dbReference type="EMBL" id="LVVK01000007">
    <property type="protein sequence ID" value="OPB44291.1"/>
    <property type="molecule type" value="Genomic_DNA"/>
</dbReference>
<evidence type="ECO:0000256" key="1">
    <source>
        <dbReference type="SAM" id="MobiDB-lite"/>
    </source>
</evidence>
<proteinExistence type="predicted"/>
<reference evidence="2 3" key="1">
    <citation type="submission" date="2016-04" db="EMBL/GenBank/DDBJ databases">
        <title>Multiple horizontal gene transfer events from other fungi enriched the ability of the initially mycotrophic fungus Trichoderma (Ascomycota) to feed on dead plant biomass.</title>
        <authorList>
            <person name="Atanasova L."/>
            <person name="Chenthamara K."/>
            <person name="Zhang J."/>
            <person name="Grujic M."/>
            <person name="Henrissat B."/>
            <person name="Kuo A."/>
            <person name="Aertz A."/>
            <person name="Salamov A."/>
            <person name="Lipzen A."/>
            <person name="Labutti K."/>
            <person name="Barry K."/>
            <person name="Miao Y."/>
            <person name="Rahimi M.J."/>
            <person name="Shen Q."/>
            <person name="Grigoriev I.V."/>
            <person name="Kubicek C.P."/>
            <person name="Druzhinina I.S."/>
        </authorList>
    </citation>
    <scope>NUCLEOTIDE SEQUENCE [LARGE SCALE GENOMIC DNA]</scope>
    <source>
        <strain evidence="2 3">NJAU 4742</strain>
    </source>
</reference>
<dbReference type="OrthoDB" id="5428138at2759"/>
<protein>
    <submittedName>
        <fullName evidence="2">Uncharacterized protein</fullName>
    </submittedName>
</protein>